<dbReference type="PANTHER" id="PTHR34822:SF1">
    <property type="entry name" value="GRPB FAMILY PROTEIN"/>
    <property type="match status" value="1"/>
</dbReference>
<comment type="caution">
    <text evidence="1">The sequence shown here is derived from an EMBL/GenBank/DDBJ whole genome shotgun (WGS) entry which is preliminary data.</text>
</comment>
<accession>A0A7Y9E5U5</accession>
<reference evidence="1 2" key="1">
    <citation type="submission" date="2020-07" db="EMBL/GenBank/DDBJ databases">
        <title>Sequencing the genomes of 1000 actinobacteria strains.</title>
        <authorList>
            <person name="Klenk H.-P."/>
        </authorList>
    </citation>
    <scope>NUCLEOTIDE SEQUENCE [LARGE SCALE GENOMIC DNA]</scope>
    <source>
        <strain evidence="1 2">DSM 21350</strain>
    </source>
</reference>
<evidence type="ECO:0000313" key="1">
    <source>
        <dbReference type="EMBL" id="NYD41532.1"/>
    </source>
</evidence>
<name>A0A7Y9E5U5_9ACTN</name>
<sequence length="160" mass="17589">MTLLRQLLPSATAVDHIGSTSIPGMPAKDCIDAMVQVASVEHVDCGALLEAGFRERPEEWNRREALGPATHPKRVFAPPPGGRSVNIHIREVGSPTARYALLFRDFLRADASSRVTWGRFKVRLAETATDIYSYGQIKSTAQPLLMALAETWAQETSWSA</sequence>
<dbReference type="EMBL" id="JACCBG010000001">
    <property type="protein sequence ID" value="NYD41532.1"/>
    <property type="molecule type" value="Genomic_DNA"/>
</dbReference>
<keyword evidence="1" id="KW-0418">Kinase</keyword>
<protein>
    <submittedName>
        <fullName evidence="1">Dephospho-CoA kinase</fullName>
        <ecNumber evidence="1">2.7.1.24</ecNumber>
    </submittedName>
</protein>
<dbReference type="InterPro" id="IPR007344">
    <property type="entry name" value="GrpB/CoaE"/>
</dbReference>
<evidence type="ECO:0000313" key="2">
    <source>
        <dbReference type="Proteomes" id="UP000535511"/>
    </source>
</evidence>
<dbReference type="AlphaFoldDB" id="A0A7Y9E5U5"/>
<keyword evidence="2" id="KW-1185">Reference proteome</keyword>
<proteinExistence type="predicted"/>
<dbReference type="RefSeq" id="WP_179663265.1">
    <property type="nucleotide sequence ID" value="NZ_JACCBG010000001.1"/>
</dbReference>
<dbReference type="PANTHER" id="PTHR34822">
    <property type="entry name" value="GRPB DOMAIN PROTEIN (AFU_ORTHOLOGUE AFUA_1G01530)"/>
    <property type="match status" value="1"/>
</dbReference>
<dbReference type="SUPFAM" id="SSF81301">
    <property type="entry name" value="Nucleotidyltransferase"/>
    <property type="match status" value="1"/>
</dbReference>
<keyword evidence="1" id="KW-0808">Transferase</keyword>
<dbReference type="EC" id="2.7.1.24" evidence="1"/>
<gene>
    <name evidence="1" type="ORF">BJZ21_001615</name>
</gene>
<organism evidence="1 2">
    <name type="scientific">Nocardioides panaciterrulae</name>
    <dbReference type="NCBI Taxonomy" id="661492"/>
    <lineage>
        <taxon>Bacteria</taxon>
        <taxon>Bacillati</taxon>
        <taxon>Actinomycetota</taxon>
        <taxon>Actinomycetes</taxon>
        <taxon>Propionibacteriales</taxon>
        <taxon>Nocardioidaceae</taxon>
        <taxon>Nocardioides</taxon>
    </lineage>
</organism>
<dbReference type="Proteomes" id="UP000535511">
    <property type="component" value="Unassembled WGS sequence"/>
</dbReference>
<dbReference type="GO" id="GO:0004140">
    <property type="term" value="F:dephospho-CoA kinase activity"/>
    <property type="evidence" value="ECO:0007669"/>
    <property type="project" value="UniProtKB-EC"/>
</dbReference>
<dbReference type="Gene3D" id="3.30.460.10">
    <property type="entry name" value="Beta Polymerase, domain 2"/>
    <property type="match status" value="1"/>
</dbReference>
<dbReference type="InterPro" id="IPR043519">
    <property type="entry name" value="NT_sf"/>
</dbReference>
<dbReference type="Pfam" id="PF04229">
    <property type="entry name" value="GrpB"/>
    <property type="match status" value="1"/>
</dbReference>